<proteinExistence type="predicted"/>
<organism evidence="1 2">
    <name type="scientific">Veillonella rodentium</name>
    <dbReference type="NCBI Taxonomy" id="248315"/>
    <lineage>
        <taxon>Bacteria</taxon>
        <taxon>Bacillati</taxon>
        <taxon>Bacillota</taxon>
        <taxon>Negativicutes</taxon>
        <taxon>Veillonellales</taxon>
        <taxon>Veillonellaceae</taxon>
        <taxon>Veillonella</taxon>
    </lineage>
</organism>
<protein>
    <submittedName>
        <fullName evidence="1">Uncharacterized protein</fullName>
    </submittedName>
</protein>
<dbReference type="AlphaFoldDB" id="A0A239Z987"/>
<evidence type="ECO:0000313" key="2">
    <source>
        <dbReference type="Proteomes" id="UP000214973"/>
    </source>
</evidence>
<dbReference type="RefSeq" id="WP_095066058.1">
    <property type="nucleotide sequence ID" value="NZ_LT906470.1"/>
</dbReference>
<sequence>MIIDTQNTFFFKKDITTNTNSDVVMNGNGGDADPNLFLVIRIDKTVTGTPLFNVYTSDTENMANAVLLHGITMAANAPAGTEYKVRLANGAKKYIKVNANNMTGGQISAFLTSGINIK</sequence>
<reference evidence="1 2" key="1">
    <citation type="submission" date="2017-06" db="EMBL/GenBank/DDBJ databases">
        <authorList>
            <consortium name="Pathogen Informatics"/>
        </authorList>
    </citation>
    <scope>NUCLEOTIDE SEQUENCE [LARGE SCALE GENOMIC DNA]</scope>
    <source>
        <strain evidence="1 2">NCTC12018</strain>
    </source>
</reference>
<keyword evidence="2" id="KW-1185">Reference proteome</keyword>
<gene>
    <name evidence="1" type="ORF">SAMEA44547418_01113</name>
</gene>
<dbReference type="Gene3D" id="2.60.120.1110">
    <property type="match status" value="1"/>
</dbReference>
<evidence type="ECO:0000313" key="1">
    <source>
        <dbReference type="EMBL" id="SNV67487.1"/>
    </source>
</evidence>
<dbReference type="Proteomes" id="UP000214973">
    <property type="component" value="Chromosome 1"/>
</dbReference>
<dbReference type="KEGG" id="vrm:44547418_01113"/>
<name>A0A239Z987_9FIRM</name>
<accession>A0A239Z987</accession>
<dbReference type="EMBL" id="LT906470">
    <property type="protein sequence ID" value="SNV67487.1"/>
    <property type="molecule type" value="Genomic_DNA"/>
</dbReference>